<dbReference type="InParanoid" id="A0A1D2VEG7"/>
<gene>
    <name evidence="2" type="ORF">ASCRUDRAFT_155519</name>
</gene>
<dbReference type="InterPro" id="IPR045136">
    <property type="entry name" value="Iah1-like"/>
</dbReference>
<dbReference type="Proteomes" id="UP000095038">
    <property type="component" value="Unassembled WGS sequence"/>
</dbReference>
<dbReference type="STRING" id="1344418.A0A1D2VEG7"/>
<organism evidence="2 3">
    <name type="scientific">Ascoidea rubescens DSM 1968</name>
    <dbReference type="NCBI Taxonomy" id="1344418"/>
    <lineage>
        <taxon>Eukaryota</taxon>
        <taxon>Fungi</taxon>
        <taxon>Dikarya</taxon>
        <taxon>Ascomycota</taxon>
        <taxon>Saccharomycotina</taxon>
        <taxon>Saccharomycetes</taxon>
        <taxon>Ascoideaceae</taxon>
        <taxon>Ascoidea</taxon>
    </lineage>
</organism>
<dbReference type="PANTHER" id="PTHR14209:SF19">
    <property type="entry name" value="ISOAMYL ACETATE-HYDROLYZING ESTERASE 1 HOMOLOG"/>
    <property type="match status" value="1"/>
</dbReference>
<protein>
    <submittedName>
        <fullName evidence="2">SGNH hydrolase</fullName>
    </submittedName>
</protein>
<dbReference type="Pfam" id="PF13472">
    <property type="entry name" value="Lipase_GDSL_2"/>
    <property type="match status" value="1"/>
</dbReference>
<keyword evidence="3" id="KW-1185">Reference proteome</keyword>
<dbReference type="AlphaFoldDB" id="A0A1D2VEG7"/>
<keyword evidence="2" id="KW-0378">Hydrolase</keyword>
<dbReference type="GO" id="GO:0016787">
    <property type="term" value="F:hydrolase activity"/>
    <property type="evidence" value="ECO:0007669"/>
    <property type="project" value="UniProtKB-KW"/>
</dbReference>
<proteinExistence type="predicted"/>
<dbReference type="Gene3D" id="3.40.50.1110">
    <property type="entry name" value="SGNH hydrolase"/>
    <property type="match status" value="1"/>
</dbReference>
<sequence>MTVTDNILDYDKILLFGDSLMEFCFRQLPISHEYAILDNENDVTKKNNQFTLGSGLVDVYSRKLDIIHRAFAGYNSLHLKIILKKLFEKNNLTENLKLMILTVGTNDSSTCKNVQCALPDYIKNIKEIIRMVKARGIKLVVFGLPKYYPEIFKKYCLADVENGYFLDNSIIESYNSNLGRICKIHGIPFLDLNALMSSYDENLTSDGIHLSGYCQYLVFKELLSIIKNELPDLHPENFAKKLPESYFVTIDELEDI</sequence>
<dbReference type="OrthoDB" id="671439at2759"/>
<evidence type="ECO:0000313" key="3">
    <source>
        <dbReference type="Proteomes" id="UP000095038"/>
    </source>
</evidence>
<evidence type="ECO:0000259" key="1">
    <source>
        <dbReference type="Pfam" id="PF13472"/>
    </source>
</evidence>
<dbReference type="PANTHER" id="PTHR14209">
    <property type="entry name" value="ISOAMYL ACETATE-HYDROLYZING ESTERASE 1"/>
    <property type="match status" value="1"/>
</dbReference>
<reference evidence="3" key="1">
    <citation type="submission" date="2016-05" db="EMBL/GenBank/DDBJ databases">
        <title>Comparative genomics of biotechnologically important yeasts.</title>
        <authorList>
            <consortium name="DOE Joint Genome Institute"/>
            <person name="Riley R."/>
            <person name="Haridas S."/>
            <person name="Wolfe K.H."/>
            <person name="Lopes M.R."/>
            <person name="Hittinger C.T."/>
            <person name="Goker M."/>
            <person name="Salamov A."/>
            <person name="Wisecaver J."/>
            <person name="Long T.M."/>
            <person name="Aerts A.L."/>
            <person name="Barry K."/>
            <person name="Choi C."/>
            <person name="Clum A."/>
            <person name="Coughlan A.Y."/>
            <person name="Deshpande S."/>
            <person name="Douglass A.P."/>
            <person name="Hanson S.J."/>
            <person name="Klenk H.-P."/>
            <person name="Labutti K."/>
            <person name="Lapidus A."/>
            <person name="Lindquist E."/>
            <person name="Lipzen A."/>
            <person name="Meier-Kolthoff J.P."/>
            <person name="Ohm R.A."/>
            <person name="Otillar R.P."/>
            <person name="Pangilinan J."/>
            <person name="Peng Y."/>
            <person name="Rokas A."/>
            <person name="Rosa C.A."/>
            <person name="Scheuner C."/>
            <person name="Sibirny A.A."/>
            <person name="Slot J.C."/>
            <person name="Stielow J.B."/>
            <person name="Sun H."/>
            <person name="Kurtzman C.P."/>
            <person name="Blackwell M."/>
            <person name="Grigoriev I.V."/>
            <person name="Jeffries T.W."/>
        </authorList>
    </citation>
    <scope>NUCLEOTIDE SEQUENCE [LARGE SCALE GENOMIC DNA]</scope>
    <source>
        <strain evidence="3">DSM 1968</strain>
    </source>
</reference>
<dbReference type="SUPFAM" id="SSF52266">
    <property type="entry name" value="SGNH hydrolase"/>
    <property type="match status" value="1"/>
</dbReference>
<accession>A0A1D2VEG7</accession>
<dbReference type="RefSeq" id="XP_020046333.1">
    <property type="nucleotide sequence ID" value="XM_020189348.1"/>
</dbReference>
<evidence type="ECO:0000313" key="2">
    <source>
        <dbReference type="EMBL" id="ODV60026.1"/>
    </source>
</evidence>
<dbReference type="InterPro" id="IPR013830">
    <property type="entry name" value="SGNH_hydro"/>
</dbReference>
<dbReference type="EMBL" id="KV454483">
    <property type="protein sequence ID" value="ODV60026.1"/>
    <property type="molecule type" value="Genomic_DNA"/>
</dbReference>
<dbReference type="GeneID" id="30962984"/>
<feature type="domain" description="SGNH hydrolase-type esterase" evidence="1">
    <location>
        <begin position="16"/>
        <end position="211"/>
    </location>
</feature>
<dbReference type="InterPro" id="IPR036514">
    <property type="entry name" value="SGNH_hydro_sf"/>
</dbReference>
<name>A0A1D2VEG7_9ASCO</name>